<evidence type="ECO:0000313" key="1">
    <source>
        <dbReference type="EMBL" id="NGO39415.1"/>
    </source>
</evidence>
<evidence type="ECO:0000313" key="2">
    <source>
        <dbReference type="Proteomes" id="UP000477311"/>
    </source>
</evidence>
<dbReference type="EMBL" id="JAAKYA010000053">
    <property type="protein sequence ID" value="NGO39415.1"/>
    <property type="molecule type" value="Genomic_DNA"/>
</dbReference>
<dbReference type="RefSeq" id="WP_165107417.1">
    <property type="nucleotide sequence ID" value="NZ_JAAKYA010000053.1"/>
</dbReference>
<reference evidence="1 2" key="1">
    <citation type="submission" date="2020-02" db="EMBL/GenBank/DDBJ databases">
        <title>Draft genome sequence of Limisphaera ngatamarikiensis NGM72.4T, a thermophilic Verrucomicrobia grouped in subdivision 3.</title>
        <authorList>
            <person name="Carere C.R."/>
            <person name="Steen J."/>
            <person name="Hugenholtz P."/>
            <person name="Stott M.B."/>
        </authorList>
    </citation>
    <scope>NUCLEOTIDE SEQUENCE [LARGE SCALE GENOMIC DNA]</scope>
    <source>
        <strain evidence="1 2">NGM72.4</strain>
    </source>
</reference>
<keyword evidence="2" id="KW-1185">Reference proteome</keyword>
<accession>A0A6M1RS10</accession>
<dbReference type="Proteomes" id="UP000477311">
    <property type="component" value="Unassembled WGS sequence"/>
</dbReference>
<dbReference type="Gene3D" id="3.30.70.60">
    <property type="match status" value="1"/>
</dbReference>
<organism evidence="1 2">
    <name type="scientific">Limisphaera ngatamarikiensis</name>
    <dbReference type="NCBI Taxonomy" id="1324935"/>
    <lineage>
        <taxon>Bacteria</taxon>
        <taxon>Pseudomonadati</taxon>
        <taxon>Verrucomicrobiota</taxon>
        <taxon>Verrucomicrobiia</taxon>
        <taxon>Limisphaerales</taxon>
        <taxon>Limisphaeraceae</taxon>
        <taxon>Limisphaera</taxon>
    </lineage>
</organism>
<dbReference type="InterPro" id="IPR014717">
    <property type="entry name" value="Transl_elong_EF1B/ribsomal_bS6"/>
</dbReference>
<sequence length="181" mass="20066">MNLTQRQQYLALAAAAAVALLVADRFVITPLTRAWKERSERIVQLRARVNEGRLLLDREPGLRARWQSMLTNLLPAEPSQAEARLLGAIERWAAVSQVTVTSVRPQWRLGAGDWTTLECRVDAAGSLAALTRLLYELERDPLAVKVDVLELTARDDTGSQLAMGLQVSALVSNTVQRTNPR</sequence>
<evidence type="ECO:0008006" key="3">
    <source>
        <dbReference type="Google" id="ProtNLM"/>
    </source>
</evidence>
<proteinExistence type="predicted"/>
<name>A0A6M1RS10_9BACT</name>
<dbReference type="InterPro" id="IPR034756">
    <property type="entry name" value="T2SSM_b"/>
</dbReference>
<dbReference type="AlphaFoldDB" id="A0A6M1RS10"/>
<comment type="caution">
    <text evidence="1">The sequence shown here is derived from an EMBL/GenBank/DDBJ whole genome shotgun (WGS) entry which is preliminary data.</text>
</comment>
<gene>
    <name evidence="1" type="ORF">G4L39_08385</name>
</gene>
<dbReference type="Pfam" id="PF10741">
    <property type="entry name" value="T2SSM_b"/>
    <property type="match status" value="1"/>
</dbReference>
<protein>
    <recommendedName>
        <fullName evidence="3">Type II secretion system protein M</fullName>
    </recommendedName>
</protein>